<evidence type="ECO:0000313" key="2">
    <source>
        <dbReference type="EnsemblMetazoa" id="GPAI024252-PA"/>
    </source>
</evidence>
<reference evidence="3" key="1">
    <citation type="submission" date="2014-03" db="EMBL/GenBank/DDBJ databases">
        <authorList>
            <person name="Aksoy S."/>
            <person name="Warren W."/>
            <person name="Wilson R.K."/>
        </authorList>
    </citation>
    <scope>NUCLEOTIDE SEQUENCE [LARGE SCALE GENOMIC DNA]</scope>
    <source>
        <strain evidence="3">IAEA</strain>
    </source>
</reference>
<sequence>MKIGYLGRANASLAQLVVGIPVNETISHSEQSRACLKLTLCKHRYTAIQTRNFFSTIFCYMLVITSFKVASILTSSMRIVLPFMCYDEKGAKVTRDCYKAFLIRLKERRDCRNIAQNKEDEMLYPMSPEPHMKSEEEQYSDPFVYIVWLADYEISK</sequence>
<keyword evidence="1" id="KW-1133">Transmembrane helix</keyword>
<dbReference type="EnsemblMetazoa" id="GPAI024252-RA">
    <property type="protein sequence ID" value="GPAI024252-PA"/>
    <property type="gene ID" value="GPAI024252"/>
</dbReference>
<proteinExistence type="predicted"/>
<organism evidence="2 3">
    <name type="scientific">Glossina pallidipes</name>
    <name type="common">Tsetse fly</name>
    <dbReference type="NCBI Taxonomy" id="7398"/>
    <lineage>
        <taxon>Eukaryota</taxon>
        <taxon>Metazoa</taxon>
        <taxon>Ecdysozoa</taxon>
        <taxon>Arthropoda</taxon>
        <taxon>Hexapoda</taxon>
        <taxon>Insecta</taxon>
        <taxon>Pterygota</taxon>
        <taxon>Neoptera</taxon>
        <taxon>Endopterygota</taxon>
        <taxon>Diptera</taxon>
        <taxon>Brachycera</taxon>
        <taxon>Muscomorpha</taxon>
        <taxon>Hippoboscoidea</taxon>
        <taxon>Glossinidae</taxon>
        <taxon>Glossina</taxon>
    </lineage>
</organism>
<keyword evidence="1" id="KW-0812">Transmembrane</keyword>
<reference evidence="2" key="2">
    <citation type="submission" date="2020-05" db="UniProtKB">
        <authorList>
            <consortium name="EnsemblMetazoa"/>
        </authorList>
    </citation>
    <scope>IDENTIFICATION</scope>
    <source>
        <strain evidence="2">IAEA</strain>
    </source>
</reference>
<evidence type="ECO:0000313" key="3">
    <source>
        <dbReference type="Proteomes" id="UP000092445"/>
    </source>
</evidence>
<keyword evidence="1" id="KW-0472">Membrane</keyword>
<dbReference type="Proteomes" id="UP000092445">
    <property type="component" value="Unassembled WGS sequence"/>
</dbReference>
<feature type="transmembrane region" description="Helical" evidence="1">
    <location>
        <begin position="53"/>
        <end position="74"/>
    </location>
</feature>
<evidence type="ECO:0000256" key="1">
    <source>
        <dbReference type="SAM" id="Phobius"/>
    </source>
</evidence>
<keyword evidence="3" id="KW-1185">Reference proteome</keyword>
<dbReference type="VEuPathDB" id="VectorBase:GPAI024252"/>
<dbReference type="AlphaFoldDB" id="A0A1A9ZTB4"/>
<protein>
    <submittedName>
        <fullName evidence="2">Uncharacterized protein</fullName>
    </submittedName>
</protein>
<name>A0A1A9ZTB4_GLOPL</name>
<accession>A0A1A9ZTB4</accession>